<dbReference type="Gene3D" id="3.30.70.1060">
    <property type="entry name" value="Dimeric alpha+beta barrel"/>
    <property type="match status" value="1"/>
</dbReference>
<reference evidence="3 4" key="1">
    <citation type="submission" date="2016-10" db="EMBL/GenBank/DDBJ databases">
        <authorList>
            <person name="de Groot N.N."/>
        </authorList>
    </citation>
    <scope>NUCLEOTIDE SEQUENCE [LARGE SCALE GENOMIC DNA]</scope>
    <source>
        <strain evidence="3 4">CGMCC 1.9157</strain>
    </source>
</reference>
<dbReference type="InterPro" id="IPR051807">
    <property type="entry name" value="Sec-metab_biosynth-assoc"/>
</dbReference>
<dbReference type="STRING" id="655353.SAMN04488056_10517"/>
<comment type="similarity">
    <text evidence="1">Belongs to the YciI family.</text>
</comment>
<dbReference type="Proteomes" id="UP000199236">
    <property type="component" value="Unassembled WGS sequence"/>
</dbReference>
<dbReference type="Pfam" id="PF03795">
    <property type="entry name" value="YCII"/>
    <property type="match status" value="1"/>
</dbReference>
<proteinExistence type="inferred from homology"/>
<dbReference type="PANTHER" id="PTHR33606">
    <property type="entry name" value="PROTEIN YCII"/>
    <property type="match status" value="1"/>
</dbReference>
<dbReference type="SUPFAM" id="SSF54909">
    <property type="entry name" value="Dimeric alpha+beta barrel"/>
    <property type="match status" value="1"/>
</dbReference>
<accession>A0A1I5GJV7</accession>
<evidence type="ECO:0000256" key="1">
    <source>
        <dbReference type="ARBA" id="ARBA00007689"/>
    </source>
</evidence>
<dbReference type="InterPro" id="IPR011008">
    <property type="entry name" value="Dimeric_a/b-barrel"/>
</dbReference>
<dbReference type="OrthoDB" id="2293521at2"/>
<keyword evidence="4" id="KW-1185">Reference proteome</keyword>
<gene>
    <name evidence="3" type="ORF">SAMN04488056_10517</name>
</gene>
<name>A0A1I5GJV7_9HYPH</name>
<evidence type="ECO:0000259" key="2">
    <source>
        <dbReference type="Pfam" id="PF03795"/>
    </source>
</evidence>
<evidence type="ECO:0000313" key="3">
    <source>
        <dbReference type="EMBL" id="SFO36278.1"/>
    </source>
</evidence>
<dbReference type="EMBL" id="FOVR01000005">
    <property type="protein sequence ID" value="SFO36278.1"/>
    <property type="molecule type" value="Genomic_DNA"/>
</dbReference>
<dbReference type="PANTHER" id="PTHR33606:SF3">
    <property type="entry name" value="PROTEIN YCII"/>
    <property type="match status" value="1"/>
</dbReference>
<feature type="domain" description="YCII-related" evidence="2">
    <location>
        <begin position="1"/>
        <end position="87"/>
    </location>
</feature>
<dbReference type="RefSeq" id="WP_090072262.1">
    <property type="nucleotide sequence ID" value="NZ_FOVR01000005.1"/>
</dbReference>
<dbReference type="InterPro" id="IPR005545">
    <property type="entry name" value="YCII"/>
</dbReference>
<protein>
    <recommendedName>
        <fullName evidence="2">YCII-related domain-containing protein</fullName>
    </recommendedName>
</protein>
<sequence length="94" mass="10270">MYFIVNCTDKKGALNIRKANRDAHLEFAHANADTIKVGGPVLSDEGEMIGSCLICEVEDKAALDAFLAQDPYAKAGLFESVTSQPWKWVLGKPE</sequence>
<organism evidence="3 4">
    <name type="scientific">Cohaesibacter marisflavi</name>
    <dbReference type="NCBI Taxonomy" id="655353"/>
    <lineage>
        <taxon>Bacteria</taxon>
        <taxon>Pseudomonadati</taxon>
        <taxon>Pseudomonadota</taxon>
        <taxon>Alphaproteobacteria</taxon>
        <taxon>Hyphomicrobiales</taxon>
        <taxon>Cohaesibacteraceae</taxon>
    </lineage>
</organism>
<evidence type="ECO:0000313" key="4">
    <source>
        <dbReference type="Proteomes" id="UP000199236"/>
    </source>
</evidence>
<dbReference type="AlphaFoldDB" id="A0A1I5GJV7"/>